<reference evidence="13" key="1">
    <citation type="submission" date="2016-11" db="EMBL/GenBank/DDBJ databases">
        <authorList>
            <person name="Varghese N."/>
            <person name="Submissions S."/>
        </authorList>
    </citation>
    <scope>NUCLEOTIDE SEQUENCE [LARGE SCALE GENOMIC DNA]</scope>
    <source>
        <strain evidence="13">DSM 22623</strain>
    </source>
</reference>
<evidence type="ECO:0000256" key="10">
    <source>
        <dbReference type="PIRSR" id="PIRSR005096-2"/>
    </source>
</evidence>
<feature type="active site" description="Proton donor" evidence="9">
    <location>
        <position position="187"/>
    </location>
</feature>
<dbReference type="NCBIfam" id="NF008277">
    <property type="entry name" value="PRK11055.1"/>
    <property type="match status" value="1"/>
</dbReference>
<dbReference type="Gene3D" id="2.70.98.10">
    <property type="match status" value="1"/>
</dbReference>
<protein>
    <recommendedName>
        <fullName evidence="8">Aldose 1-epimerase</fullName>
        <ecNumber evidence="8">5.1.3.3</ecNumber>
    </recommendedName>
</protein>
<dbReference type="STRING" id="570521.SAMN04488508_106190"/>
<dbReference type="OrthoDB" id="9779408at2"/>
<dbReference type="SUPFAM" id="SSF74650">
    <property type="entry name" value="Galactose mutarotase-like"/>
    <property type="match status" value="1"/>
</dbReference>
<dbReference type="EMBL" id="FQYP01000006">
    <property type="protein sequence ID" value="SHJ19526.1"/>
    <property type="molecule type" value="Genomic_DNA"/>
</dbReference>
<dbReference type="GO" id="GO:0006006">
    <property type="term" value="P:glucose metabolic process"/>
    <property type="evidence" value="ECO:0007669"/>
    <property type="project" value="TreeGrafter"/>
</dbReference>
<evidence type="ECO:0000256" key="8">
    <source>
        <dbReference type="PIRNR" id="PIRNR005096"/>
    </source>
</evidence>
<evidence type="ECO:0000256" key="4">
    <source>
        <dbReference type="ARBA" id="ARBA00011245"/>
    </source>
</evidence>
<sequence length="349" mass="40217">METKQRRIKQKSSGFYTNKELFVFSIKNKNGARLRITNFAASILSLEILDKQGSRVNVVLGFDSVDQYVDTSKGKVSRYLGASIGRYAGRISGEKLTINNKEYPLYHDDEVHLHGGKYGFDEKVWDVAYVDEDNQSVTFSYYSEHLEEGYPGNLRVEVMYQLTDDNKLNIKYTAVSDQDTVLNLTNHAYYNLNGEGSVCDHILQLHCDRYLEVDDKNIPTGKVHKVVDTRFDYREERALSSLQKDGILDDTMIFEAHRNTFQGVIFSPLTGIRMQIKTNQPAVVIYTPEKFADWNFRKGKTYDKFPAICFETQNYPDAPNHSHFPSSEVKANERYENYTSFIFDVLSDQ</sequence>
<dbReference type="UniPathway" id="UPA00242"/>
<comment type="pathway">
    <text evidence="2 8">Carbohydrate metabolism; hexose metabolism.</text>
</comment>
<organism evidence="12 13">
    <name type="scientific">Aquimarina spongiae</name>
    <dbReference type="NCBI Taxonomy" id="570521"/>
    <lineage>
        <taxon>Bacteria</taxon>
        <taxon>Pseudomonadati</taxon>
        <taxon>Bacteroidota</taxon>
        <taxon>Flavobacteriia</taxon>
        <taxon>Flavobacteriales</taxon>
        <taxon>Flavobacteriaceae</taxon>
        <taxon>Aquimarina</taxon>
    </lineage>
</organism>
<dbReference type="InterPro" id="IPR011013">
    <property type="entry name" value="Gal_mutarotase_sf_dom"/>
</dbReference>
<comment type="cofactor">
    <cofactor evidence="1">
        <name>Ca(2+)</name>
        <dbReference type="ChEBI" id="CHEBI:29108"/>
    </cofactor>
</comment>
<dbReference type="EC" id="5.1.3.3" evidence="8"/>
<dbReference type="AlphaFoldDB" id="A0A1M6HBK5"/>
<dbReference type="InterPro" id="IPR008183">
    <property type="entry name" value="Aldose_1/G6P_1-epimerase"/>
</dbReference>
<proteinExistence type="inferred from homology"/>
<keyword evidence="5" id="KW-0106">Calcium</keyword>
<evidence type="ECO:0000256" key="5">
    <source>
        <dbReference type="ARBA" id="ARBA00022837"/>
    </source>
</evidence>
<dbReference type="InterPro" id="IPR015443">
    <property type="entry name" value="Aldose_1-epimerase"/>
</dbReference>
<dbReference type="InterPro" id="IPR014718">
    <property type="entry name" value="GH-type_carb-bd"/>
</dbReference>
<keyword evidence="6 8" id="KW-0413">Isomerase</keyword>
<keyword evidence="7 8" id="KW-0119">Carbohydrate metabolism</keyword>
<evidence type="ECO:0000256" key="11">
    <source>
        <dbReference type="PIRSR" id="PIRSR005096-3"/>
    </source>
</evidence>
<dbReference type="InterPro" id="IPR047215">
    <property type="entry name" value="Galactose_mutarotase-like"/>
</dbReference>
<feature type="binding site" evidence="10">
    <location>
        <position position="249"/>
    </location>
    <ligand>
        <name>beta-D-galactose</name>
        <dbReference type="ChEBI" id="CHEBI:27667"/>
    </ligand>
</feature>
<accession>A0A1M6HBK5</accession>
<comment type="subunit">
    <text evidence="4">Monomer.</text>
</comment>
<evidence type="ECO:0000256" key="6">
    <source>
        <dbReference type="ARBA" id="ARBA00023235"/>
    </source>
</evidence>
<evidence type="ECO:0000256" key="9">
    <source>
        <dbReference type="PIRSR" id="PIRSR005096-1"/>
    </source>
</evidence>
<dbReference type="PANTHER" id="PTHR10091">
    <property type="entry name" value="ALDOSE-1-EPIMERASE"/>
    <property type="match status" value="1"/>
</dbReference>
<evidence type="ECO:0000256" key="3">
    <source>
        <dbReference type="ARBA" id="ARBA00006206"/>
    </source>
</evidence>
<dbReference type="Proteomes" id="UP000184432">
    <property type="component" value="Unassembled WGS sequence"/>
</dbReference>
<comment type="similarity">
    <text evidence="3 8">Belongs to the aldose epimerase family.</text>
</comment>
<dbReference type="GO" id="GO:0005737">
    <property type="term" value="C:cytoplasm"/>
    <property type="evidence" value="ECO:0007669"/>
    <property type="project" value="TreeGrafter"/>
</dbReference>
<dbReference type="RefSeq" id="WP_084549564.1">
    <property type="nucleotide sequence ID" value="NZ_FQYP01000006.1"/>
</dbReference>
<evidence type="ECO:0000256" key="2">
    <source>
        <dbReference type="ARBA" id="ARBA00005028"/>
    </source>
</evidence>
<keyword evidence="13" id="KW-1185">Reference proteome</keyword>
<dbReference type="Pfam" id="PF01263">
    <property type="entry name" value="Aldose_epim"/>
    <property type="match status" value="1"/>
</dbReference>
<feature type="active site" description="Proton acceptor" evidence="9">
    <location>
        <position position="311"/>
    </location>
</feature>
<dbReference type="PANTHER" id="PTHR10091:SF0">
    <property type="entry name" value="GALACTOSE MUTAROTASE"/>
    <property type="match status" value="1"/>
</dbReference>
<feature type="binding site" evidence="11">
    <location>
        <begin position="187"/>
        <end position="189"/>
    </location>
    <ligand>
        <name>beta-D-galactose</name>
        <dbReference type="ChEBI" id="CHEBI:27667"/>
    </ligand>
</feature>
<name>A0A1M6HBK5_9FLAO</name>
<comment type="catalytic activity">
    <reaction evidence="8">
        <text>alpha-D-glucose = beta-D-glucose</text>
        <dbReference type="Rhea" id="RHEA:10264"/>
        <dbReference type="ChEBI" id="CHEBI:15903"/>
        <dbReference type="ChEBI" id="CHEBI:17925"/>
        <dbReference type="EC" id="5.1.3.3"/>
    </reaction>
</comment>
<evidence type="ECO:0000313" key="13">
    <source>
        <dbReference type="Proteomes" id="UP000184432"/>
    </source>
</evidence>
<dbReference type="CDD" id="cd09019">
    <property type="entry name" value="galactose_mutarotase_like"/>
    <property type="match status" value="1"/>
</dbReference>
<dbReference type="GO" id="GO:0030246">
    <property type="term" value="F:carbohydrate binding"/>
    <property type="evidence" value="ECO:0007669"/>
    <property type="project" value="InterPro"/>
</dbReference>
<dbReference type="GO" id="GO:0033499">
    <property type="term" value="P:galactose catabolic process via UDP-galactose, Leloir pathway"/>
    <property type="evidence" value="ECO:0007669"/>
    <property type="project" value="TreeGrafter"/>
</dbReference>
<evidence type="ECO:0000313" key="12">
    <source>
        <dbReference type="EMBL" id="SHJ19526.1"/>
    </source>
</evidence>
<evidence type="ECO:0000256" key="7">
    <source>
        <dbReference type="ARBA" id="ARBA00023277"/>
    </source>
</evidence>
<gene>
    <name evidence="12" type="ORF">SAMN04488508_106190</name>
</gene>
<evidence type="ECO:0000256" key="1">
    <source>
        <dbReference type="ARBA" id="ARBA00001913"/>
    </source>
</evidence>
<dbReference type="PIRSF" id="PIRSF005096">
    <property type="entry name" value="GALM"/>
    <property type="match status" value="1"/>
</dbReference>
<dbReference type="GO" id="GO:0004034">
    <property type="term" value="F:aldose 1-epimerase activity"/>
    <property type="evidence" value="ECO:0007669"/>
    <property type="project" value="UniProtKB-EC"/>
</dbReference>